<dbReference type="Pfam" id="PF00185">
    <property type="entry name" value="OTCace"/>
    <property type="match status" value="1"/>
</dbReference>
<dbReference type="InterPro" id="IPR006131">
    <property type="entry name" value="Asp_carbamoyltransf_Asp/Orn-bd"/>
</dbReference>
<comment type="subunit">
    <text evidence="3">Homotrimer.</text>
</comment>
<evidence type="ECO:0000256" key="2">
    <source>
        <dbReference type="ARBA" id="ARBA00007805"/>
    </source>
</evidence>
<accession>A0AAV2HFZ8</accession>
<dbReference type="InterPro" id="IPR006132">
    <property type="entry name" value="Asp/Orn_carbamoyltranf_P-bd"/>
</dbReference>
<dbReference type="InterPro" id="IPR006130">
    <property type="entry name" value="Asp/Orn_carbamoylTrfase"/>
</dbReference>
<keyword evidence="7 8" id="KW-0808">Transferase</keyword>
<proteinExistence type="inferred from homology"/>
<sequence>MMHSIRHIKHLNKLSEHLTKVHLSWISLSRSFFMKSDPPTTEKTGPTSTTTTSTSNKKVDVAKSQNLKERPPVPAVKENEHLVGRDFLSLKNFSADDIKQFLWTAKDLKTRMKDNGEIFQPLKGKTAALIFQKRSTRTRLSTELGIAKLGGHACFLGPDDIHLGVNESVKDTSRVLAGMADVILARVYDHENILDMANEANIPVINGLSDLLHPLQILADFMTLQEYFNYVRGVKIAWIGDGNNILHSLMYGCAKLGIDLNIATPAGYEPNPEITTEAMNIAGKSGASFNIGHDPVKAAYRADAIITDTWVSMGQEEEKQKRLKDFSGFQINRKMLKEAGGSWVFLHCLPRKQEEVTDDIFYGEESLVWAEAENRMWTVMAVMLHQLMPYTPTIPMPKYVRG</sequence>
<evidence type="ECO:0000259" key="10">
    <source>
        <dbReference type="Pfam" id="PF00185"/>
    </source>
</evidence>
<evidence type="ECO:0000313" key="13">
    <source>
        <dbReference type="Proteomes" id="UP001497497"/>
    </source>
</evidence>
<dbReference type="EMBL" id="CAXITT010000125">
    <property type="protein sequence ID" value="CAL1532790.1"/>
    <property type="molecule type" value="Genomic_DNA"/>
</dbReference>
<comment type="pathway">
    <text evidence="1">Nitrogen metabolism; urea cycle; L-citrulline from L-ornithine and carbamoyl phosphate: step 1/1.</text>
</comment>
<dbReference type="EC" id="2.1.3.3" evidence="4"/>
<dbReference type="Pfam" id="PF02729">
    <property type="entry name" value="OTCace_N"/>
    <property type="match status" value="1"/>
</dbReference>
<dbReference type="PANTHER" id="PTHR45753:SF3">
    <property type="entry name" value="ORNITHINE TRANSCARBAMYLASE, MITOCHONDRIAL"/>
    <property type="match status" value="1"/>
</dbReference>
<dbReference type="NCBIfam" id="TIGR00658">
    <property type="entry name" value="orni_carb_tr"/>
    <property type="match status" value="1"/>
</dbReference>
<evidence type="ECO:0000256" key="9">
    <source>
        <dbReference type="SAM" id="MobiDB-lite"/>
    </source>
</evidence>
<dbReference type="GO" id="GO:0005739">
    <property type="term" value="C:mitochondrion"/>
    <property type="evidence" value="ECO:0007669"/>
    <property type="project" value="TreeGrafter"/>
</dbReference>
<comment type="caution">
    <text evidence="12">The sequence shown here is derived from an EMBL/GenBank/DDBJ whole genome shotgun (WGS) entry which is preliminary data.</text>
</comment>
<comment type="similarity">
    <text evidence="2">Belongs to the aspartate/ornithine carbamoyltransferase superfamily. OTCase family.</text>
</comment>
<feature type="domain" description="Aspartate/ornithine carbamoyltransferase carbamoyl-P binding" evidence="11">
    <location>
        <begin position="85"/>
        <end position="226"/>
    </location>
</feature>
<evidence type="ECO:0000256" key="7">
    <source>
        <dbReference type="ARBA" id="ARBA00022679"/>
    </source>
</evidence>
<feature type="compositionally biased region" description="Basic and acidic residues" evidence="9">
    <location>
        <begin position="57"/>
        <end position="70"/>
    </location>
</feature>
<evidence type="ECO:0000313" key="12">
    <source>
        <dbReference type="EMBL" id="CAL1532790.1"/>
    </source>
</evidence>
<gene>
    <name evidence="12" type="ORF">GSLYS_00006808001</name>
</gene>
<dbReference type="InterPro" id="IPR002292">
    <property type="entry name" value="Orn/put_carbamltrans"/>
</dbReference>
<feature type="compositionally biased region" description="Low complexity" evidence="9">
    <location>
        <begin position="38"/>
        <end position="56"/>
    </location>
</feature>
<reference evidence="12 13" key="1">
    <citation type="submission" date="2024-04" db="EMBL/GenBank/DDBJ databases">
        <authorList>
            <consortium name="Genoscope - CEA"/>
            <person name="William W."/>
        </authorList>
    </citation>
    <scope>NUCLEOTIDE SEQUENCE [LARGE SCALE GENOMIC DNA]</scope>
</reference>
<feature type="domain" description="Aspartate/ornithine carbamoyltransferase Asp/Orn-binding" evidence="10">
    <location>
        <begin position="233"/>
        <end position="384"/>
    </location>
</feature>
<dbReference type="PROSITE" id="PS00097">
    <property type="entry name" value="CARBAMOYLTRANSFERASE"/>
    <property type="match status" value="1"/>
</dbReference>
<dbReference type="PANTHER" id="PTHR45753">
    <property type="entry name" value="ORNITHINE CARBAMOYLTRANSFERASE, MITOCHONDRIAL"/>
    <property type="match status" value="1"/>
</dbReference>
<keyword evidence="6" id="KW-0028">Amino-acid biosynthesis</keyword>
<keyword evidence="5" id="KW-0055">Arginine biosynthesis</keyword>
<evidence type="ECO:0000256" key="5">
    <source>
        <dbReference type="ARBA" id="ARBA00022571"/>
    </source>
</evidence>
<feature type="region of interest" description="Disordered" evidence="9">
    <location>
        <begin position="36"/>
        <end position="70"/>
    </location>
</feature>
<evidence type="ECO:0000256" key="3">
    <source>
        <dbReference type="ARBA" id="ARBA00011233"/>
    </source>
</evidence>
<evidence type="ECO:0000256" key="4">
    <source>
        <dbReference type="ARBA" id="ARBA00013007"/>
    </source>
</evidence>
<keyword evidence="13" id="KW-1185">Reference proteome</keyword>
<dbReference type="Proteomes" id="UP001497497">
    <property type="component" value="Unassembled WGS sequence"/>
</dbReference>
<protein>
    <recommendedName>
        <fullName evidence="4">ornithine carbamoyltransferase</fullName>
        <ecNumber evidence="4">2.1.3.3</ecNumber>
    </recommendedName>
</protein>
<dbReference type="AlphaFoldDB" id="A0AAV2HFZ8"/>
<dbReference type="FunFam" id="3.40.50.1370:FF:000009">
    <property type="entry name" value="Ornithine carbamoyltransferase, mitochondrial"/>
    <property type="match status" value="1"/>
</dbReference>
<organism evidence="12 13">
    <name type="scientific">Lymnaea stagnalis</name>
    <name type="common">Great pond snail</name>
    <name type="synonym">Helix stagnalis</name>
    <dbReference type="NCBI Taxonomy" id="6523"/>
    <lineage>
        <taxon>Eukaryota</taxon>
        <taxon>Metazoa</taxon>
        <taxon>Spiralia</taxon>
        <taxon>Lophotrochozoa</taxon>
        <taxon>Mollusca</taxon>
        <taxon>Gastropoda</taxon>
        <taxon>Heterobranchia</taxon>
        <taxon>Euthyneura</taxon>
        <taxon>Panpulmonata</taxon>
        <taxon>Hygrophila</taxon>
        <taxon>Lymnaeoidea</taxon>
        <taxon>Lymnaeidae</taxon>
        <taxon>Lymnaea</taxon>
    </lineage>
</organism>
<dbReference type="Gene3D" id="3.40.50.1370">
    <property type="entry name" value="Aspartate/ornithine carbamoyltransferase"/>
    <property type="match status" value="2"/>
</dbReference>
<dbReference type="GO" id="GO:0004585">
    <property type="term" value="F:ornithine carbamoyltransferase activity"/>
    <property type="evidence" value="ECO:0007669"/>
    <property type="project" value="UniProtKB-EC"/>
</dbReference>
<dbReference type="NCBIfam" id="NF001986">
    <property type="entry name" value="PRK00779.1"/>
    <property type="match status" value="1"/>
</dbReference>
<evidence type="ECO:0000256" key="8">
    <source>
        <dbReference type="RuleBase" id="RU003634"/>
    </source>
</evidence>
<dbReference type="PRINTS" id="PR00100">
    <property type="entry name" value="AOTCASE"/>
</dbReference>
<evidence type="ECO:0000259" key="11">
    <source>
        <dbReference type="Pfam" id="PF02729"/>
    </source>
</evidence>
<dbReference type="GO" id="GO:0042450">
    <property type="term" value="P:L-arginine biosynthetic process via ornithine"/>
    <property type="evidence" value="ECO:0007669"/>
    <property type="project" value="TreeGrafter"/>
</dbReference>
<evidence type="ECO:0000256" key="1">
    <source>
        <dbReference type="ARBA" id="ARBA00004695"/>
    </source>
</evidence>
<dbReference type="InterPro" id="IPR036901">
    <property type="entry name" value="Asp/Orn_carbamoylTrfase_sf"/>
</dbReference>
<dbReference type="SUPFAM" id="SSF53671">
    <property type="entry name" value="Aspartate/ornithine carbamoyltransferase"/>
    <property type="match status" value="1"/>
</dbReference>
<dbReference type="GO" id="GO:0019240">
    <property type="term" value="P:citrulline biosynthetic process"/>
    <property type="evidence" value="ECO:0007669"/>
    <property type="project" value="TreeGrafter"/>
</dbReference>
<dbReference type="GO" id="GO:0016597">
    <property type="term" value="F:amino acid binding"/>
    <property type="evidence" value="ECO:0007669"/>
    <property type="project" value="InterPro"/>
</dbReference>
<evidence type="ECO:0000256" key="6">
    <source>
        <dbReference type="ARBA" id="ARBA00022605"/>
    </source>
</evidence>
<dbReference type="PRINTS" id="PR00102">
    <property type="entry name" value="OTCASE"/>
</dbReference>
<name>A0AAV2HFZ8_LYMST</name>